<name>A0A6J2XDR3_SITOR</name>
<sequence length="179" mass="20623">MPFVQRVVEPRLLSRVQLFNEDGSVRVNDGELEAVTNFTLCSALKQLASLSLVADDIFKELGDQLKLIYGRCEKVKVKLVVLGDKVEKFDPKKVPVRSGSNELSLTRGFLVDVMKQSGYKRLEDRGTYLREYLEKRTNCPTQNLNELRHIVSHFMAQFKTRWENRTEHLTDSQQIMMSG</sequence>
<reference evidence="2" key="1">
    <citation type="submission" date="2025-08" db="UniProtKB">
        <authorList>
            <consortium name="RefSeq"/>
        </authorList>
    </citation>
    <scope>IDENTIFICATION</scope>
    <source>
        <tissue evidence="2">Gonads</tissue>
    </source>
</reference>
<dbReference type="AlphaFoldDB" id="A0A6J2XDR3"/>
<dbReference type="KEGG" id="soy:115877378"/>
<gene>
    <name evidence="2" type="primary">LOC115877378</name>
</gene>
<evidence type="ECO:0000313" key="2">
    <source>
        <dbReference type="RefSeq" id="XP_030749387.1"/>
    </source>
</evidence>
<evidence type="ECO:0000313" key="1">
    <source>
        <dbReference type="Proteomes" id="UP000504635"/>
    </source>
</evidence>
<accession>A0A6J2XDR3</accession>
<dbReference type="InParanoid" id="A0A6J2XDR3"/>
<dbReference type="Proteomes" id="UP000504635">
    <property type="component" value="Unplaced"/>
</dbReference>
<dbReference type="OrthoDB" id="1060785at2759"/>
<protein>
    <submittedName>
        <fullName evidence="2">Wiskott-Aldrich syndrome protein family member 2-like</fullName>
    </submittedName>
</protein>
<keyword evidence="1" id="KW-1185">Reference proteome</keyword>
<dbReference type="RefSeq" id="XP_030749387.1">
    <property type="nucleotide sequence ID" value="XM_030893527.1"/>
</dbReference>
<proteinExistence type="predicted"/>
<dbReference type="GeneID" id="115877378"/>
<dbReference type="Gene3D" id="1.20.5.340">
    <property type="match status" value="1"/>
</dbReference>
<organism evidence="1 2">
    <name type="scientific">Sitophilus oryzae</name>
    <name type="common">Rice weevil</name>
    <name type="synonym">Curculio oryzae</name>
    <dbReference type="NCBI Taxonomy" id="7048"/>
    <lineage>
        <taxon>Eukaryota</taxon>
        <taxon>Metazoa</taxon>
        <taxon>Ecdysozoa</taxon>
        <taxon>Arthropoda</taxon>
        <taxon>Hexapoda</taxon>
        <taxon>Insecta</taxon>
        <taxon>Pterygota</taxon>
        <taxon>Neoptera</taxon>
        <taxon>Endopterygota</taxon>
        <taxon>Coleoptera</taxon>
        <taxon>Polyphaga</taxon>
        <taxon>Cucujiformia</taxon>
        <taxon>Curculionidae</taxon>
        <taxon>Dryophthorinae</taxon>
        <taxon>Sitophilus</taxon>
    </lineage>
</organism>